<comment type="caution">
    <text evidence="2">The sequence shown here is derived from an EMBL/GenBank/DDBJ whole genome shotgun (WGS) entry which is preliminary data.</text>
</comment>
<dbReference type="EMBL" id="MDJW01000008">
    <property type="protein sequence ID" value="OUE20397.1"/>
    <property type="molecule type" value="Genomic_DNA"/>
</dbReference>
<gene>
    <name evidence="2" type="ORF">BFL34_01212</name>
</gene>
<evidence type="ECO:0000313" key="3">
    <source>
        <dbReference type="Proteomes" id="UP000194837"/>
    </source>
</evidence>
<name>A0A251Y7Z8_9MICO</name>
<organism evidence="2 3">
    <name type="scientific">Clavibacter michiganensis</name>
    <dbReference type="NCBI Taxonomy" id="28447"/>
    <lineage>
        <taxon>Bacteria</taxon>
        <taxon>Bacillati</taxon>
        <taxon>Actinomycetota</taxon>
        <taxon>Actinomycetes</taxon>
        <taxon>Micrococcales</taxon>
        <taxon>Microbacteriaceae</taxon>
        <taxon>Clavibacter</taxon>
    </lineage>
</organism>
<evidence type="ECO:0000313" key="2">
    <source>
        <dbReference type="EMBL" id="OUE20397.1"/>
    </source>
</evidence>
<dbReference type="Proteomes" id="UP000194837">
    <property type="component" value="Unassembled WGS sequence"/>
</dbReference>
<dbReference type="AlphaFoldDB" id="A0A251Y7Z8"/>
<accession>A0A251Y7Z8</accession>
<feature type="region of interest" description="Disordered" evidence="1">
    <location>
        <begin position="1"/>
        <end position="39"/>
    </location>
</feature>
<proteinExistence type="predicted"/>
<evidence type="ECO:0000256" key="1">
    <source>
        <dbReference type="SAM" id="MobiDB-lite"/>
    </source>
</evidence>
<feature type="compositionally biased region" description="Basic and acidic residues" evidence="1">
    <location>
        <begin position="10"/>
        <end position="35"/>
    </location>
</feature>
<sequence length="59" mass="6693">MVTHTVSLAERTRGPDLRGFPDHHPSTGDVLRAKTSDNLSHTGWKPWPEWLSEFRVDAP</sequence>
<protein>
    <submittedName>
        <fullName evidence="2">Uncharacterized protein</fullName>
    </submittedName>
</protein>
<reference evidence="2 3" key="1">
    <citation type="submission" date="2016-08" db="EMBL/GenBank/DDBJ databases">
        <title>Genome sequence of Clavibacter michiganensis spp strain CFBP7494.</title>
        <authorList>
            <person name="Thapa S.P."/>
            <person name="Coaker G."/>
            <person name="Jacques M.-A."/>
        </authorList>
    </citation>
    <scope>NUCLEOTIDE SEQUENCE [LARGE SCALE GENOMIC DNA]</scope>
    <source>
        <strain evidence="2">CFBP7494</strain>
    </source>
</reference>